<feature type="transmembrane region" description="Helical" evidence="6">
    <location>
        <begin position="444"/>
        <end position="467"/>
    </location>
</feature>
<dbReference type="GO" id="GO:0005886">
    <property type="term" value="C:plasma membrane"/>
    <property type="evidence" value="ECO:0007669"/>
    <property type="project" value="UniProtKB-SubCell"/>
</dbReference>
<organism evidence="7 8">
    <name type="scientific">Acrocarpospora macrocephala</name>
    <dbReference type="NCBI Taxonomy" id="150177"/>
    <lineage>
        <taxon>Bacteria</taxon>
        <taxon>Bacillati</taxon>
        <taxon>Actinomycetota</taxon>
        <taxon>Actinomycetes</taxon>
        <taxon>Streptosporangiales</taxon>
        <taxon>Streptosporangiaceae</taxon>
        <taxon>Acrocarpospora</taxon>
    </lineage>
</organism>
<evidence type="ECO:0000256" key="3">
    <source>
        <dbReference type="ARBA" id="ARBA00022692"/>
    </source>
</evidence>
<keyword evidence="2" id="KW-1003">Cell membrane</keyword>
<keyword evidence="5 6" id="KW-0472">Membrane</keyword>
<dbReference type="Gene3D" id="1.20.1740.10">
    <property type="entry name" value="Amino acid/polyamine transporter I"/>
    <property type="match status" value="1"/>
</dbReference>
<name>A0A5M3WEB7_9ACTN</name>
<feature type="transmembrane region" description="Helical" evidence="6">
    <location>
        <begin position="32"/>
        <end position="54"/>
    </location>
</feature>
<keyword evidence="3 6" id="KW-0812">Transmembrane</keyword>
<dbReference type="InterPro" id="IPR002293">
    <property type="entry name" value="AA/rel_permease1"/>
</dbReference>
<reference evidence="7 8" key="1">
    <citation type="submission" date="2019-10" db="EMBL/GenBank/DDBJ databases">
        <title>Whole genome shotgun sequence of Acrocarpospora macrocephala NBRC 16266.</title>
        <authorList>
            <person name="Ichikawa N."/>
            <person name="Kimura A."/>
            <person name="Kitahashi Y."/>
            <person name="Komaki H."/>
            <person name="Oguchi A."/>
        </authorList>
    </citation>
    <scope>NUCLEOTIDE SEQUENCE [LARGE SCALE GENOMIC DNA]</scope>
    <source>
        <strain evidence="7 8">NBRC 16266</strain>
    </source>
</reference>
<evidence type="ECO:0000256" key="5">
    <source>
        <dbReference type="ARBA" id="ARBA00023136"/>
    </source>
</evidence>
<dbReference type="Pfam" id="PF13520">
    <property type="entry name" value="AA_permease_2"/>
    <property type="match status" value="1"/>
</dbReference>
<dbReference type="AlphaFoldDB" id="A0A5M3WEB7"/>
<dbReference type="InterPro" id="IPR050367">
    <property type="entry name" value="APC_superfamily"/>
</dbReference>
<feature type="transmembrane region" description="Helical" evidence="6">
    <location>
        <begin position="60"/>
        <end position="79"/>
    </location>
</feature>
<feature type="transmembrane region" description="Helical" evidence="6">
    <location>
        <begin position="410"/>
        <end position="432"/>
    </location>
</feature>
<dbReference type="PIRSF" id="PIRSF006060">
    <property type="entry name" value="AA_transporter"/>
    <property type="match status" value="1"/>
</dbReference>
<feature type="transmembrane region" description="Helical" evidence="6">
    <location>
        <begin position="377"/>
        <end position="398"/>
    </location>
</feature>
<dbReference type="EMBL" id="BLAE01000005">
    <property type="protein sequence ID" value="GES07186.1"/>
    <property type="molecule type" value="Genomic_DNA"/>
</dbReference>
<gene>
    <name evidence="7" type="ORF">Amac_007810</name>
</gene>
<feature type="transmembrane region" description="Helical" evidence="6">
    <location>
        <begin position="140"/>
        <end position="159"/>
    </location>
</feature>
<evidence type="ECO:0000256" key="1">
    <source>
        <dbReference type="ARBA" id="ARBA00004651"/>
    </source>
</evidence>
<evidence type="ECO:0000313" key="7">
    <source>
        <dbReference type="EMBL" id="GES07186.1"/>
    </source>
</evidence>
<keyword evidence="8" id="KW-1185">Reference proteome</keyword>
<evidence type="ECO:0000313" key="8">
    <source>
        <dbReference type="Proteomes" id="UP000331127"/>
    </source>
</evidence>
<comment type="caution">
    <text evidence="7">The sequence shown here is derived from an EMBL/GenBank/DDBJ whole genome shotgun (WGS) entry which is preliminary data.</text>
</comment>
<feature type="transmembrane region" description="Helical" evidence="6">
    <location>
        <begin position="100"/>
        <end position="120"/>
    </location>
</feature>
<proteinExistence type="predicted"/>
<feature type="transmembrane region" description="Helical" evidence="6">
    <location>
        <begin position="347"/>
        <end position="365"/>
    </location>
</feature>
<dbReference type="PANTHER" id="PTHR42770:SF16">
    <property type="entry name" value="AMINO ACID PERMEASE"/>
    <property type="match status" value="1"/>
</dbReference>
<protein>
    <submittedName>
        <fullName evidence="7">Putative amino acid permease</fullName>
    </submittedName>
</protein>
<comment type="subcellular location">
    <subcellularLocation>
        <location evidence="1">Cell membrane</location>
        <topology evidence="1">Multi-pass membrane protein</topology>
    </subcellularLocation>
</comment>
<sequence>MTEQLDARPAATAGSGTQLSGKLSTFDIVTMVLAYAGPLAMVGLFMSFAIGFGVGPATPLVFALVAAGLFVFAVGYVAMSRHLPRPGALYTYVTAGLGRPAGLSAAFLAILTYCLLGVGYHAGLAIVLKVLIAEYGGPAVPWQVLAIGSLVLTAALGHFRITLSARILSTLMVIEVIAILIWDTAVFLQGGPEGRPLDSFALAGLSDGSLSLGVAFAAIGFIGFESTAVFRNEMRDPDRTIPRSTYFAIGTIGLFYVLASWAAVVAYGPGSVTGAAQQNPDEFFTASVQTYLGSVAVHVVSVMLVMSYLAGVISEQSILSRYFHALGADGVLKRTVGRVHARHGSPYIANILTTVVLFALFLPWASTDEPTTPASVLGAAGLLTLMVVLTLASAAVFVYFRRSDTPAGGLWRTAVAPLAAAALLATVTVLGVRNFPLLSGSSGTLPGILLAVAVVTAVLGVVVALAYRRRRPDVYRRMGRREA</sequence>
<dbReference type="RefSeq" id="WP_170322300.1">
    <property type="nucleotide sequence ID" value="NZ_BAAAHL010000077.1"/>
</dbReference>
<evidence type="ECO:0000256" key="6">
    <source>
        <dbReference type="SAM" id="Phobius"/>
    </source>
</evidence>
<feature type="transmembrane region" description="Helical" evidence="6">
    <location>
        <begin position="200"/>
        <end position="224"/>
    </location>
</feature>
<dbReference type="PANTHER" id="PTHR42770">
    <property type="entry name" value="AMINO ACID TRANSPORTER-RELATED"/>
    <property type="match status" value="1"/>
</dbReference>
<keyword evidence="4 6" id="KW-1133">Transmembrane helix</keyword>
<evidence type="ECO:0000256" key="4">
    <source>
        <dbReference type="ARBA" id="ARBA00022989"/>
    </source>
</evidence>
<dbReference type="GO" id="GO:0022857">
    <property type="term" value="F:transmembrane transporter activity"/>
    <property type="evidence" value="ECO:0007669"/>
    <property type="project" value="InterPro"/>
</dbReference>
<feature type="transmembrane region" description="Helical" evidence="6">
    <location>
        <begin position="171"/>
        <end position="188"/>
    </location>
</feature>
<feature type="transmembrane region" description="Helical" evidence="6">
    <location>
        <begin position="288"/>
        <end position="313"/>
    </location>
</feature>
<feature type="transmembrane region" description="Helical" evidence="6">
    <location>
        <begin position="245"/>
        <end position="268"/>
    </location>
</feature>
<dbReference type="Proteomes" id="UP000331127">
    <property type="component" value="Unassembled WGS sequence"/>
</dbReference>
<accession>A0A5M3WEB7</accession>
<evidence type="ECO:0000256" key="2">
    <source>
        <dbReference type="ARBA" id="ARBA00022475"/>
    </source>
</evidence>